<accession>W9QMC7</accession>
<sequence length="101" mass="11438">MVLCFLVMAAGLGALRRSVEEILWEQKSLRVGGGGDDGVRKKKPSVKGIRHKRSRENRKYKKMEEEVEGKIAFASNGQLSKSKDKRGHYNAKAKEYNDMLN</sequence>
<dbReference type="Proteomes" id="UP000030645">
    <property type="component" value="Unassembled WGS sequence"/>
</dbReference>
<dbReference type="EMBL" id="KE343820">
    <property type="protein sequence ID" value="EXB42370.1"/>
    <property type="molecule type" value="Genomic_DNA"/>
</dbReference>
<keyword evidence="3" id="KW-1185">Reference proteome</keyword>
<organism evidence="2 3">
    <name type="scientific">Morus notabilis</name>
    <dbReference type="NCBI Taxonomy" id="981085"/>
    <lineage>
        <taxon>Eukaryota</taxon>
        <taxon>Viridiplantae</taxon>
        <taxon>Streptophyta</taxon>
        <taxon>Embryophyta</taxon>
        <taxon>Tracheophyta</taxon>
        <taxon>Spermatophyta</taxon>
        <taxon>Magnoliopsida</taxon>
        <taxon>eudicotyledons</taxon>
        <taxon>Gunneridae</taxon>
        <taxon>Pentapetalae</taxon>
        <taxon>rosids</taxon>
        <taxon>fabids</taxon>
        <taxon>Rosales</taxon>
        <taxon>Moraceae</taxon>
        <taxon>Moreae</taxon>
        <taxon>Morus</taxon>
    </lineage>
</organism>
<protein>
    <submittedName>
        <fullName evidence="2">Uncharacterized protein</fullName>
    </submittedName>
</protein>
<feature type="compositionally biased region" description="Basic and acidic residues" evidence="1">
    <location>
        <begin position="92"/>
        <end position="101"/>
    </location>
</feature>
<dbReference type="AlphaFoldDB" id="W9QMC7"/>
<evidence type="ECO:0000313" key="2">
    <source>
        <dbReference type="EMBL" id="EXB42370.1"/>
    </source>
</evidence>
<feature type="compositionally biased region" description="Basic residues" evidence="1">
    <location>
        <begin position="40"/>
        <end position="61"/>
    </location>
</feature>
<evidence type="ECO:0000256" key="1">
    <source>
        <dbReference type="SAM" id="MobiDB-lite"/>
    </source>
</evidence>
<proteinExistence type="predicted"/>
<evidence type="ECO:0000313" key="3">
    <source>
        <dbReference type="Proteomes" id="UP000030645"/>
    </source>
</evidence>
<feature type="region of interest" description="Disordered" evidence="1">
    <location>
        <begin position="32"/>
        <end position="61"/>
    </location>
</feature>
<reference evidence="3" key="1">
    <citation type="submission" date="2013-01" db="EMBL/GenBank/DDBJ databases">
        <title>Draft Genome Sequence of a Mulberry Tree, Morus notabilis C.K. Schneid.</title>
        <authorList>
            <person name="He N."/>
            <person name="Zhao S."/>
        </authorList>
    </citation>
    <scope>NUCLEOTIDE SEQUENCE</scope>
</reference>
<gene>
    <name evidence="2" type="ORF">L484_021962</name>
</gene>
<feature type="region of interest" description="Disordered" evidence="1">
    <location>
        <begin position="77"/>
        <end position="101"/>
    </location>
</feature>
<name>W9QMC7_9ROSA</name>